<dbReference type="GO" id="GO:0030255">
    <property type="term" value="P:protein secretion by the type IV secretion system"/>
    <property type="evidence" value="ECO:0007669"/>
    <property type="project" value="InterPro"/>
</dbReference>
<feature type="transmembrane region" description="Helical" evidence="6">
    <location>
        <begin position="28"/>
        <end position="49"/>
    </location>
</feature>
<proteinExistence type="predicted"/>
<gene>
    <name evidence="7" type="ORF">EC392_15945</name>
</gene>
<evidence type="ECO:0000256" key="6">
    <source>
        <dbReference type="SAM" id="Phobius"/>
    </source>
</evidence>
<feature type="transmembrane region" description="Helical" evidence="6">
    <location>
        <begin position="164"/>
        <end position="183"/>
    </location>
</feature>
<keyword evidence="4 6" id="KW-0472">Membrane</keyword>
<feature type="transmembrane region" description="Helical" evidence="6">
    <location>
        <begin position="189"/>
        <end position="212"/>
    </location>
</feature>
<comment type="caution">
    <text evidence="7">The sequence shown here is derived from an EMBL/GenBank/DDBJ whole genome shotgun (WGS) entry which is preliminary data.</text>
</comment>
<evidence type="ECO:0000256" key="1">
    <source>
        <dbReference type="ARBA" id="ARBA00004141"/>
    </source>
</evidence>
<reference evidence="7 8" key="1">
    <citation type="submission" date="2018-10" db="EMBL/GenBank/DDBJ databases">
        <title>New species genome.</title>
        <authorList>
            <person name="Li Y."/>
        </authorList>
    </citation>
    <scope>NUCLEOTIDE SEQUENCE [LARGE SCALE GENOMIC DNA]</scope>
    <source>
        <strain evidence="7 8">L6_4B</strain>
    </source>
</reference>
<dbReference type="GO" id="GO:0016020">
    <property type="term" value="C:membrane"/>
    <property type="evidence" value="ECO:0007669"/>
    <property type="project" value="UniProtKB-SubCell"/>
</dbReference>
<evidence type="ECO:0000313" key="7">
    <source>
        <dbReference type="EMBL" id="ROH76253.1"/>
    </source>
</evidence>
<feature type="compositionally biased region" description="Polar residues" evidence="5">
    <location>
        <begin position="332"/>
        <end position="342"/>
    </location>
</feature>
<evidence type="ECO:0000256" key="3">
    <source>
        <dbReference type="ARBA" id="ARBA00022989"/>
    </source>
</evidence>
<keyword evidence="3 6" id="KW-1133">Transmembrane helix</keyword>
<organism evidence="7 8">
    <name type="scientific">Lonsdalea populi</name>
    <dbReference type="NCBI Taxonomy" id="1172565"/>
    <lineage>
        <taxon>Bacteria</taxon>
        <taxon>Pseudomonadati</taxon>
        <taxon>Pseudomonadota</taxon>
        <taxon>Gammaproteobacteria</taxon>
        <taxon>Enterobacterales</taxon>
        <taxon>Pectobacteriaceae</taxon>
        <taxon>Lonsdalea</taxon>
    </lineage>
</organism>
<evidence type="ECO:0000256" key="2">
    <source>
        <dbReference type="ARBA" id="ARBA00022692"/>
    </source>
</evidence>
<dbReference type="Pfam" id="PF04610">
    <property type="entry name" value="TrbL"/>
    <property type="match status" value="1"/>
</dbReference>
<keyword evidence="2 6" id="KW-0812">Transmembrane</keyword>
<sequence length="342" mass="36418">MSGGVFSGMNNAIMGGMNAVLVGQTSTYGTMISVIMTSSFTSFIVFKGYQTLAGKLQKPIPDVVWDATRLFLILMFVLNLGGWLDIAIAAINGLKDGVSGNDNIWVVLDSAWDKAQKLGQTLYDKDDSTYFKFEGGLAETLVWGGAILLLTITTAVNMLAEITILLMTTTAPIFIFCLSYGFLKPMFNNWLGTIFSAILTIMFSALSVRIAIKYLNDILTIAAQKANDANMVTLAAQTLLAAIGAAILVWFSAKIATALSGVAVQATMQGMAMAGAGGVFSSARKAAGAADSNRPKVGEGSERLAEKRAAETRDSGSSRMESPKVRRAASIKTMQRINAQNK</sequence>
<feature type="transmembrane region" description="Helical" evidence="6">
    <location>
        <begin position="140"/>
        <end position="159"/>
    </location>
</feature>
<evidence type="ECO:0000256" key="4">
    <source>
        <dbReference type="ARBA" id="ARBA00023136"/>
    </source>
</evidence>
<dbReference type="EMBL" id="RJUJ01000025">
    <property type="protein sequence ID" value="ROH76253.1"/>
    <property type="molecule type" value="Genomic_DNA"/>
</dbReference>
<name>A0A3N0U6R5_9GAMM</name>
<feature type="region of interest" description="Disordered" evidence="5">
    <location>
        <begin position="290"/>
        <end position="342"/>
    </location>
</feature>
<dbReference type="InterPro" id="IPR007688">
    <property type="entry name" value="Conjugal_tfr_TrbL/VirB6"/>
</dbReference>
<accession>A0A3N0U6R5</accession>
<dbReference type="RefSeq" id="WP_123244723.1">
    <property type="nucleotide sequence ID" value="NZ_RJUJ01000025.1"/>
</dbReference>
<dbReference type="Proteomes" id="UP000274511">
    <property type="component" value="Unassembled WGS sequence"/>
</dbReference>
<comment type="subcellular location">
    <subcellularLocation>
        <location evidence="1">Membrane</location>
        <topology evidence="1">Multi-pass membrane protein</topology>
    </subcellularLocation>
</comment>
<evidence type="ECO:0000256" key="5">
    <source>
        <dbReference type="SAM" id="MobiDB-lite"/>
    </source>
</evidence>
<feature type="transmembrane region" description="Helical" evidence="6">
    <location>
        <begin position="70"/>
        <end position="91"/>
    </location>
</feature>
<feature type="transmembrane region" description="Helical" evidence="6">
    <location>
        <begin position="232"/>
        <end position="253"/>
    </location>
</feature>
<feature type="compositionally biased region" description="Basic and acidic residues" evidence="5">
    <location>
        <begin position="293"/>
        <end position="324"/>
    </location>
</feature>
<dbReference type="AlphaFoldDB" id="A0A3N0U6R5"/>
<evidence type="ECO:0000313" key="8">
    <source>
        <dbReference type="Proteomes" id="UP000274511"/>
    </source>
</evidence>
<protein>
    <submittedName>
        <fullName evidence="7">Type IV secretion system protein</fullName>
    </submittedName>
</protein>